<dbReference type="EMBL" id="JYDL01001544">
    <property type="protein sequence ID" value="KRX11718.1"/>
    <property type="molecule type" value="Genomic_DNA"/>
</dbReference>
<name>A0A0V0RB23_9BILA</name>
<dbReference type="AlphaFoldDB" id="A0A0V0RB23"/>
<keyword evidence="2" id="KW-1185">Reference proteome</keyword>
<proteinExistence type="predicted"/>
<evidence type="ECO:0000313" key="1">
    <source>
        <dbReference type="EMBL" id="KRX11718.1"/>
    </source>
</evidence>
<evidence type="ECO:0000313" key="2">
    <source>
        <dbReference type="Proteomes" id="UP000054630"/>
    </source>
</evidence>
<protein>
    <submittedName>
        <fullName evidence="1">Uncharacterized protein</fullName>
    </submittedName>
</protein>
<organism evidence="1 2">
    <name type="scientific">Trichinella nelsoni</name>
    <dbReference type="NCBI Taxonomy" id="6336"/>
    <lineage>
        <taxon>Eukaryota</taxon>
        <taxon>Metazoa</taxon>
        <taxon>Ecdysozoa</taxon>
        <taxon>Nematoda</taxon>
        <taxon>Enoplea</taxon>
        <taxon>Dorylaimia</taxon>
        <taxon>Trichinellida</taxon>
        <taxon>Trichinellidae</taxon>
        <taxon>Trichinella</taxon>
    </lineage>
</organism>
<comment type="caution">
    <text evidence="1">The sequence shown here is derived from an EMBL/GenBank/DDBJ whole genome shotgun (WGS) entry which is preliminary data.</text>
</comment>
<dbReference type="Proteomes" id="UP000054630">
    <property type="component" value="Unassembled WGS sequence"/>
</dbReference>
<gene>
    <name evidence="1" type="ORF">T07_11100</name>
</gene>
<reference evidence="1 2" key="1">
    <citation type="submission" date="2015-01" db="EMBL/GenBank/DDBJ databases">
        <title>Evolution of Trichinella species and genotypes.</title>
        <authorList>
            <person name="Korhonen P.K."/>
            <person name="Edoardo P."/>
            <person name="Giuseppe L.R."/>
            <person name="Gasser R.B."/>
        </authorList>
    </citation>
    <scope>NUCLEOTIDE SEQUENCE [LARGE SCALE GENOMIC DNA]</scope>
    <source>
        <strain evidence="1">ISS37</strain>
    </source>
</reference>
<sequence>MLLRRELTAYYVRVEQAEDRDYEVNILRLEISSLSAILCSYSDVALSCFTQIT</sequence>
<accession>A0A0V0RB23</accession>